<dbReference type="OrthoDB" id="9790710at2"/>
<comment type="caution">
    <text evidence="2">The sequence shown here is derived from an EMBL/GenBank/DDBJ whole genome shotgun (WGS) entry which is preliminary data.</text>
</comment>
<keyword evidence="3" id="KW-1185">Reference proteome</keyword>
<sequence length="454" mass="52773">MKLIFTKTWAFIFNLINIFFKILDAILSIFLFLLCPILVCFLKLAFFRNSAPASKKILFIGSSPPNKIYKVNEKNYSKIIDESRNSQFTLPFFPHTYALYFCGSQKSIYKLTPKVITIVFPKKLKFQLFKRTFKVIRLFYELPILTKLAKKINPSIIYTNIPGNNILISVLLKFITRRPLVAQVMGSYDLSSYNDSLETQEGIKPFLLRNYNKILLSFAFRYCDLVLGFNKYCSDFSIHNGAHPSKVRNVRIIPHLMHGYEVEECFFPISKLFNNSRLKHYMILWSRLSSEKRLRYAIEGALKAMQARKDLGLIICGEGDLKESIEEQLLPVKERVYFAGYTHLTQLVSYIKQADIALIPLGGYALTEAALLKTPIISFDIEWHRELLTDYVSGFIADYPNIDQLYSRIIYILDHPKDAQNIADKAYLQTMQMFNSVQQKFQEVIKEFFPEDTK</sequence>
<dbReference type="InterPro" id="IPR001296">
    <property type="entry name" value="Glyco_trans_1"/>
</dbReference>
<gene>
    <name evidence="2" type="ORF">P618_200692</name>
</gene>
<dbReference type="GO" id="GO:0016757">
    <property type="term" value="F:glycosyltransferase activity"/>
    <property type="evidence" value="ECO:0007669"/>
    <property type="project" value="InterPro"/>
</dbReference>
<dbReference type="Gene3D" id="3.40.50.2000">
    <property type="entry name" value="Glycogen Phosphorylase B"/>
    <property type="match status" value="2"/>
</dbReference>
<dbReference type="AlphaFoldDB" id="W6TEH2"/>
<reference evidence="2 3" key="1">
    <citation type="journal article" date="2014" name="FEMS Microbiol. Lett.">
        <title>Draft genome sequences of three Holospora species (Holospora obtusa, Holospora undulata, and Holospora elegans), endonuclear symbiotic bacteria of the ciliate Paramecium caudatum.</title>
        <authorList>
            <person name="Dohra H."/>
            <person name="Tanaka K."/>
            <person name="Suzuki T."/>
            <person name="Fujishima M."/>
            <person name="Suzuki H."/>
        </authorList>
    </citation>
    <scope>NUCLEOTIDE SEQUENCE [LARGE SCALE GENOMIC DNA]</scope>
    <source>
        <strain evidence="2 3">F1</strain>
    </source>
</reference>
<dbReference type="EMBL" id="AWTR02000062">
    <property type="protein sequence ID" value="ETZ07149.1"/>
    <property type="molecule type" value="Genomic_DNA"/>
</dbReference>
<name>W6TEH2_HOLOB</name>
<dbReference type="PANTHER" id="PTHR12526:SF637">
    <property type="entry name" value="GLYCOSYLTRANSFERASE EPSF-RELATED"/>
    <property type="match status" value="1"/>
</dbReference>
<protein>
    <submittedName>
        <fullName evidence="2">N-acetyl-alpha-D-glucosaminyl L-malate synthase BshA</fullName>
    </submittedName>
</protein>
<dbReference type="Pfam" id="PF00534">
    <property type="entry name" value="Glycos_transf_1"/>
    <property type="match status" value="1"/>
</dbReference>
<accession>W6TEH2</accession>
<dbReference type="CDD" id="cd03801">
    <property type="entry name" value="GT4_PimA-like"/>
    <property type="match status" value="1"/>
</dbReference>
<dbReference type="PANTHER" id="PTHR12526">
    <property type="entry name" value="GLYCOSYLTRANSFERASE"/>
    <property type="match status" value="1"/>
</dbReference>
<evidence type="ECO:0000259" key="1">
    <source>
        <dbReference type="Pfam" id="PF00534"/>
    </source>
</evidence>
<dbReference type="SUPFAM" id="SSF53756">
    <property type="entry name" value="UDP-Glycosyltransferase/glycogen phosphorylase"/>
    <property type="match status" value="1"/>
</dbReference>
<dbReference type="RefSeq" id="WP_021827589.1">
    <property type="nucleotide sequence ID" value="NZ_AWTR02000062.1"/>
</dbReference>
<proteinExistence type="predicted"/>
<evidence type="ECO:0000313" key="2">
    <source>
        <dbReference type="EMBL" id="ETZ07149.1"/>
    </source>
</evidence>
<dbReference type="STRING" id="1399147.P618_200692"/>
<evidence type="ECO:0000313" key="3">
    <source>
        <dbReference type="Proteomes" id="UP000019112"/>
    </source>
</evidence>
<organism evidence="2 3">
    <name type="scientific">Holospora obtusa F1</name>
    <dbReference type="NCBI Taxonomy" id="1399147"/>
    <lineage>
        <taxon>Bacteria</taxon>
        <taxon>Pseudomonadati</taxon>
        <taxon>Pseudomonadota</taxon>
        <taxon>Alphaproteobacteria</taxon>
        <taxon>Holosporales</taxon>
        <taxon>Holosporaceae</taxon>
        <taxon>Holospora</taxon>
    </lineage>
</organism>
<dbReference type="eggNOG" id="COG0438">
    <property type="taxonomic scope" value="Bacteria"/>
</dbReference>
<dbReference type="Proteomes" id="UP000019112">
    <property type="component" value="Unassembled WGS sequence"/>
</dbReference>
<feature type="domain" description="Glycosyl transferase family 1" evidence="1">
    <location>
        <begin position="281"/>
        <end position="427"/>
    </location>
</feature>